<dbReference type="AlphaFoldDB" id="A0A4D6MLS0"/>
<dbReference type="FunFam" id="1.10.418.10:FF:000031">
    <property type="entry name" value="Fimbrin-2 like"/>
    <property type="match status" value="1"/>
</dbReference>
<feature type="domain" description="Calponin-homology (CH)" evidence="5">
    <location>
        <begin position="267"/>
        <end position="370"/>
    </location>
</feature>
<evidence type="ECO:0000256" key="1">
    <source>
        <dbReference type="ARBA" id="ARBA00011385"/>
    </source>
</evidence>
<evidence type="ECO:0000313" key="6">
    <source>
        <dbReference type="EMBL" id="QCE01948.1"/>
    </source>
</evidence>
<proteinExistence type="predicted"/>
<dbReference type="SUPFAM" id="SSF47576">
    <property type="entry name" value="Calponin-homology domain, CH-domain"/>
    <property type="match status" value="1"/>
</dbReference>
<feature type="domain" description="Calponin-homology (CH)" evidence="5">
    <location>
        <begin position="122"/>
        <end position="239"/>
    </location>
</feature>
<evidence type="ECO:0000256" key="3">
    <source>
        <dbReference type="ARBA" id="ARBA00023203"/>
    </source>
</evidence>
<dbReference type="CDD" id="cd21302">
    <property type="entry name" value="CH_AtFIM_like_rpt4"/>
    <property type="match status" value="1"/>
</dbReference>
<organism evidence="6 7">
    <name type="scientific">Vigna unguiculata</name>
    <name type="common">Cowpea</name>
    <dbReference type="NCBI Taxonomy" id="3917"/>
    <lineage>
        <taxon>Eukaryota</taxon>
        <taxon>Viridiplantae</taxon>
        <taxon>Streptophyta</taxon>
        <taxon>Embryophyta</taxon>
        <taxon>Tracheophyta</taxon>
        <taxon>Spermatophyta</taxon>
        <taxon>Magnoliopsida</taxon>
        <taxon>eudicotyledons</taxon>
        <taxon>Gunneridae</taxon>
        <taxon>Pentapetalae</taxon>
        <taxon>rosids</taxon>
        <taxon>fabids</taxon>
        <taxon>Fabales</taxon>
        <taxon>Fabaceae</taxon>
        <taxon>Papilionoideae</taxon>
        <taxon>50 kb inversion clade</taxon>
        <taxon>NPAAA clade</taxon>
        <taxon>indigoferoid/millettioid clade</taxon>
        <taxon>Phaseoleae</taxon>
        <taxon>Vigna</taxon>
    </lineage>
</organism>
<keyword evidence="7" id="KW-1185">Reference proteome</keyword>
<feature type="region of interest" description="Disordered" evidence="4">
    <location>
        <begin position="575"/>
        <end position="618"/>
    </location>
</feature>
<dbReference type="PROSITE" id="PS00020">
    <property type="entry name" value="ACTININ_2"/>
    <property type="match status" value="1"/>
</dbReference>
<dbReference type="Gene3D" id="1.10.418.10">
    <property type="entry name" value="Calponin-like domain"/>
    <property type="match status" value="4"/>
</dbReference>
<dbReference type="PANTHER" id="PTHR19961">
    <property type="entry name" value="FIMBRIN/PLASTIN"/>
    <property type="match status" value="1"/>
</dbReference>
<evidence type="ECO:0000256" key="2">
    <source>
        <dbReference type="ARBA" id="ARBA00022737"/>
    </source>
</evidence>
<evidence type="ECO:0000256" key="4">
    <source>
        <dbReference type="SAM" id="MobiDB-lite"/>
    </source>
</evidence>
<dbReference type="GO" id="GO:0005737">
    <property type="term" value="C:cytoplasm"/>
    <property type="evidence" value="ECO:0007669"/>
    <property type="project" value="TreeGrafter"/>
</dbReference>
<dbReference type="CDD" id="cd21293">
    <property type="entry name" value="CH_AtFIM_like_rpt1"/>
    <property type="match status" value="1"/>
</dbReference>
<evidence type="ECO:0000259" key="5">
    <source>
        <dbReference type="PROSITE" id="PS50021"/>
    </source>
</evidence>
<gene>
    <name evidence="6" type="ORF">DEO72_LG7g3249</name>
</gene>
<dbReference type="Proteomes" id="UP000501690">
    <property type="component" value="Linkage Group LG7"/>
</dbReference>
<dbReference type="GO" id="GO:0005884">
    <property type="term" value="C:actin filament"/>
    <property type="evidence" value="ECO:0007669"/>
    <property type="project" value="TreeGrafter"/>
</dbReference>
<accession>A0A4D6MLS0</accession>
<dbReference type="InterPro" id="IPR001589">
    <property type="entry name" value="Actinin_actin-bd_CS"/>
</dbReference>
<reference evidence="6 7" key="1">
    <citation type="submission" date="2019-04" db="EMBL/GenBank/DDBJ databases">
        <title>An improved genome assembly and genetic linkage map for asparagus bean, Vigna unguiculata ssp. sesquipedialis.</title>
        <authorList>
            <person name="Xia Q."/>
            <person name="Zhang R."/>
            <person name="Dong Y."/>
        </authorList>
    </citation>
    <scope>NUCLEOTIDE SEQUENCE [LARGE SCALE GENOMIC DNA]</scope>
    <source>
        <tissue evidence="6">Leaf</tissue>
    </source>
</reference>
<dbReference type="Pfam" id="PF00307">
    <property type="entry name" value="CH"/>
    <property type="match status" value="4"/>
</dbReference>
<keyword evidence="3" id="KW-0009">Actin-binding</keyword>
<dbReference type="InterPro" id="IPR001715">
    <property type="entry name" value="CH_dom"/>
</dbReference>
<evidence type="ECO:0000313" key="7">
    <source>
        <dbReference type="Proteomes" id="UP000501690"/>
    </source>
</evidence>
<dbReference type="GO" id="GO:0051015">
    <property type="term" value="F:actin filament binding"/>
    <property type="evidence" value="ECO:0007669"/>
    <property type="project" value="InterPro"/>
</dbReference>
<keyword evidence="2" id="KW-0677">Repeat</keyword>
<comment type="subunit">
    <text evidence="1">Interacts with F-actin.</text>
</comment>
<dbReference type="PANTHER" id="PTHR19961:SF79">
    <property type="entry name" value="FIMBRIN-5"/>
    <property type="match status" value="1"/>
</dbReference>
<dbReference type="EMBL" id="CP039351">
    <property type="protein sequence ID" value="QCE01948.1"/>
    <property type="molecule type" value="Genomic_DNA"/>
</dbReference>
<dbReference type="GO" id="GO:0032432">
    <property type="term" value="C:actin filament bundle"/>
    <property type="evidence" value="ECO:0007669"/>
    <property type="project" value="TreeGrafter"/>
</dbReference>
<name>A0A4D6MLS0_VIGUN</name>
<protein>
    <submittedName>
        <fullName evidence="6">Actinin alpha</fullName>
    </submittedName>
</protein>
<dbReference type="SMART" id="SM00033">
    <property type="entry name" value="CH"/>
    <property type="match status" value="4"/>
</dbReference>
<dbReference type="FunFam" id="1.10.418.10:FF:000045">
    <property type="entry name" value="Fimbrin-1 isoform A"/>
    <property type="match status" value="1"/>
</dbReference>
<dbReference type="InterPro" id="IPR036872">
    <property type="entry name" value="CH_dom_sf"/>
</dbReference>
<dbReference type="GO" id="GO:0051639">
    <property type="term" value="P:actin filament network formation"/>
    <property type="evidence" value="ECO:0007669"/>
    <property type="project" value="TreeGrafter"/>
</dbReference>
<feature type="domain" description="Calponin-homology (CH)" evidence="5">
    <location>
        <begin position="371"/>
        <end position="446"/>
    </location>
</feature>
<dbReference type="GO" id="GO:0051017">
    <property type="term" value="P:actin filament bundle assembly"/>
    <property type="evidence" value="ECO:0007669"/>
    <property type="project" value="InterPro"/>
</dbReference>
<feature type="domain" description="Calponin-homology (CH)" evidence="5">
    <location>
        <begin position="461"/>
        <end position="569"/>
    </location>
</feature>
<sequence length="618" mass="69024">MSSFVGVLVSDQELQSQFTQVELRTLKSKYVSERTQLGRVTVGNLPAIFKKLKIFSELFTEDEIKAAFAQSYENMDEEIDFESFLRAHLNLQAHAIAKDGGSKSASSFLKTATTTFHHAINESEKASYVAHINNYLAEDKFLGQFLPIDPSTDALFNLAKDGVLLCKLINVAVPGTIDERAINTKKVLNPWERNENHTLGLNSAKAIGCTVVNIGTQDLIEGRPHLILGLISQVIKIQLLADLNLKNTPQLVELVEDDKEVEELISLAPEKVLLKWMNFHLKKAGYEKQVTNFSSDLKDGEAYAYLLNALAPEVAGPSALTTSDPTERASLVLEQAEKLDCKRYLTPKDIVEGSPNLNLAFVAQIFQHRWVLLEVLDKVSPGSVNWKLATKPPIKMPFRKVENCNQVIQIGKDLNFSLVNVAGNDFVQGNKKLLVAFLWQLMRYNMIQLLKNLRSHSQGKEITDADILNWANNKVKKSGRTSEMESFKDKNLSSGVFFLELLSAVEPRVVNWSLVTKGETDEDKKLNATYIISVARKLGCSIFLLPEDIIEVNQKMILILTASIMHWSLKKPEDHYHHHREATPATPMESENEADVADEVSNLAVNDDGDASENPSTP</sequence>
<dbReference type="FunFam" id="1.10.418.10:FF:000041">
    <property type="entry name" value="Fimbrin-2 isoform A"/>
    <property type="match status" value="1"/>
</dbReference>
<dbReference type="PROSITE" id="PS50021">
    <property type="entry name" value="CH"/>
    <property type="match status" value="4"/>
</dbReference>
<dbReference type="InterPro" id="IPR039959">
    <property type="entry name" value="Fimbrin/Plastin"/>
</dbReference>